<dbReference type="AlphaFoldDB" id="A0A2M9R2I9"/>
<keyword evidence="2" id="KW-1185">Reference proteome</keyword>
<comment type="caution">
    <text evidence="1">The sequence shown here is derived from an EMBL/GenBank/DDBJ whole genome shotgun (WGS) entry which is preliminary data.</text>
</comment>
<evidence type="ECO:0000313" key="2">
    <source>
        <dbReference type="Proteomes" id="UP000231960"/>
    </source>
</evidence>
<organism evidence="1 2">
    <name type="scientific">Avrilella dinanensis</name>
    <dbReference type="NCBI Taxonomy" id="2008672"/>
    <lineage>
        <taxon>Bacteria</taxon>
        <taxon>Pseudomonadati</taxon>
        <taxon>Bacteroidota</taxon>
        <taxon>Flavobacteriia</taxon>
        <taxon>Flavobacteriales</taxon>
        <taxon>Flavobacteriaceae</taxon>
        <taxon>Avrilella</taxon>
    </lineage>
</organism>
<protein>
    <recommendedName>
        <fullName evidence="3">Gliding motility lipoprotein GldH</fullName>
    </recommendedName>
</protein>
<dbReference type="NCBIfam" id="TIGR03511">
    <property type="entry name" value="GldH_lipo"/>
    <property type="match status" value="1"/>
</dbReference>
<dbReference type="InterPro" id="IPR020018">
    <property type="entry name" value="Motility-assoc_lipoprot_GldH"/>
</dbReference>
<dbReference type="OrthoDB" id="982482at2"/>
<gene>
    <name evidence="1" type="ORF">CDL10_00145</name>
</gene>
<dbReference type="EMBL" id="NIPO01000001">
    <property type="protein sequence ID" value="PJR03076.1"/>
    <property type="molecule type" value="Genomic_DNA"/>
</dbReference>
<proteinExistence type="predicted"/>
<dbReference type="Pfam" id="PF14109">
    <property type="entry name" value="GldH_lipo"/>
    <property type="match status" value="1"/>
</dbReference>
<name>A0A2M9R2I9_9FLAO</name>
<sequence>MATNVETTSQTTTIIKRSKRIFSVALLALVTTFCSRTDGALFSEFQSTNGDWQVSDVKKFTFEQKDSLEKYNVYLQLQANNNYPFSNIFLIAKIHTPDSKTYTDTLQYVMTDETGKLLGDGFTDTKTSKLLYKENYSFAQNGIYTIEVEQAVRKAEDVEGITELEGITGVGLTIEKQ</sequence>
<reference evidence="1 2" key="1">
    <citation type="submission" date="2017-06" db="EMBL/GenBank/DDBJ databases">
        <title>Description of Avrilella dinanensis gen. nov. sp. nov.</title>
        <authorList>
            <person name="Leyer C."/>
            <person name="Sassi M."/>
            <person name="Minet J."/>
            <person name="Kayal S."/>
            <person name="Cattoir V."/>
        </authorList>
    </citation>
    <scope>NUCLEOTIDE SEQUENCE [LARGE SCALE GENOMIC DNA]</scope>
    <source>
        <strain evidence="1 2">UR159</strain>
    </source>
</reference>
<evidence type="ECO:0000313" key="1">
    <source>
        <dbReference type="EMBL" id="PJR03076.1"/>
    </source>
</evidence>
<accession>A0A2M9R2I9</accession>
<dbReference type="Proteomes" id="UP000231960">
    <property type="component" value="Unassembled WGS sequence"/>
</dbReference>
<evidence type="ECO:0008006" key="3">
    <source>
        <dbReference type="Google" id="ProtNLM"/>
    </source>
</evidence>
<dbReference type="RefSeq" id="WP_100676646.1">
    <property type="nucleotide sequence ID" value="NZ_NIPO01000001.1"/>
</dbReference>